<evidence type="ECO:0000256" key="2">
    <source>
        <dbReference type="ARBA" id="ARBA00022475"/>
    </source>
</evidence>
<dbReference type="RefSeq" id="WP_093674419.1">
    <property type="nucleotide sequence ID" value="NZ_FOOY01000026.1"/>
</dbReference>
<feature type="transmembrane region" description="Helical" evidence="6">
    <location>
        <begin position="38"/>
        <end position="59"/>
    </location>
</feature>
<evidence type="ECO:0000256" key="3">
    <source>
        <dbReference type="ARBA" id="ARBA00022692"/>
    </source>
</evidence>
<dbReference type="InterPro" id="IPR001123">
    <property type="entry name" value="LeuE-type"/>
</dbReference>
<dbReference type="AlphaFoldDB" id="A0A1I2VFD3"/>
<dbReference type="EMBL" id="FOOY01000026">
    <property type="protein sequence ID" value="SFG86887.1"/>
    <property type="molecule type" value="Genomic_DNA"/>
</dbReference>
<comment type="subcellular location">
    <subcellularLocation>
        <location evidence="1">Cell membrane</location>
        <topology evidence="1">Multi-pass membrane protein</topology>
    </subcellularLocation>
</comment>
<dbReference type="Proteomes" id="UP000198752">
    <property type="component" value="Unassembled WGS sequence"/>
</dbReference>
<evidence type="ECO:0000313" key="8">
    <source>
        <dbReference type="Proteomes" id="UP000198752"/>
    </source>
</evidence>
<dbReference type="OrthoDB" id="7874789at2"/>
<reference evidence="8" key="1">
    <citation type="submission" date="2016-10" db="EMBL/GenBank/DDBJ databases">
        <authorList>
            <person name="Varghese N."/>
            <person name="Submissions S."/>
        </authorList>
    </citation>
    <scope>NUCLEOTIDE SEQUENCE [LARGE SCALE GENOMIC DNA]</scope>
    <source>
        <strain evidence="8">ATCC 700379</strain>
    </source>
</reference>
<accession>A0A1I2VFD3</accession>
<keyword evidence="3 6" id="KW-0812">Transmembrane</keyword>
<evidence type="ECO:0000256" key="4">
    <source>
        <dbReference type="ARBA" id="ARBA00022989"/>
    </source>
</evidence>
<dbReference type="Pfam" id="PF01810">
    <property type="entry name" value="LysE"/>
    <property type="match status" value="1"/>
</dbReference>
<keyword evidence="4 6" id="KW-1133">Transmembrane helix</keyword>
<dbReference type="GO" id="GO:0015171">
    <property type="term" value="F:amino acid transmembrane transporter activity"/>
    <property type="evidence" value="ECO:0007669"/>
    <property type="project" value="TreeGrafter"/>
</dbReference>
<dbReference type="GO" id="GO:0005886">
    <property type="term" value="C:plasma membrane"/>
    <property type="evidence" value="ECO:0007669"/>
    <property type="project" value="UniProtKB-SubCell"/>
</dbReference>
<gene>
    <name evidence="7" type="ORF">SAMN02982927_03039</name>
</gene>
<sequence length="203" mass="22051">MDLYLRGIMLGFAIAAPVGPIGVLCIRRTLVSGRLYGLLSGIGAATADAVYGTIAAFGLKVVSRFLLGQQFWLQLFGGCFLLFLGIRTWRSVVSDMPLRSADQIRQLLGTYLTTLFLTLTNPMTILSFVGIFAGMGLAAGNFKSSVSLVFGVFCGSAIWWLLLSVCVGHFREKMDTKILIWVNRVSATIMCGFGSVVLWQAFS</sequence>
<evidence type="ECO:0000256" key="5">
    <source>
        <dbReference type="ARBA" id="ARBA00023136"/>
    </source>
</evidence>
<dbReference type="STRING" id="269670.SAMN02982927_03039"/>
<name>A0A1I2VFD3_9BACL</name>
<feature type="transmembrane region" description="Helical" evidence="6">
    <location>
        <begin position="6"/>
        <end position="26"/>
    </location>
</feature>
<protein>
    <submittedName>
        <fullName evidence="7">Threonine/homoserine/homoserine lactone efflux protein</fullName>
    </submittedName>
</protein>
<feature type="transmembrane region" description="Helical" evidence="6">
    <location>
        <begin position="71"/>
        <end position="89"/>
    </location>
</feature>
<feature type="transmembrane region" description="Helical" evidence="6">
    <location>
        <begin position="145"/>
        <end position="166"/>
    </location>
</feature>
<proteinExistence type="predicted"/>
<evidence type="ECO:0000256" key="1">
    <source>
        <dbReference type="ARBA" id="ARBA00004651"/>
    </source>
</evidence>
<feature type="transmembrane region" description="Helical" evidence="6">
    <location>
        <begin position="178"/>
        <end position="202"/>
    </location>
</feature>
<feature type="transmembrane region" description="Helical" evidence="6">
    <location>
        <begin position="110"/>
        <end position="133"/>
    </location>
</feature>
<dbReference type="PANTHER" id="PTHR30086:SF20">
    <property type="entry name" value="ARGININE EXPORTER PROTEIN ARGO-RELATED"/>
    <property type="match status" value="1"/>
</dbReference>
<keyword evidence="8" id="KW-1185">Reference proteome</keyword>
<dbReference type="PANTHER" id="PTHR30086">
    <property type="entry name" value="ARGININE EXPORTER PROTEIN ARGO"/>
    <property type="match status" value="1"/>
</dbReference>
<evidence type="ECO:0000256" key="6">
    <source>
        <dbReference type="SAM" id="Phobius"/>
    </source>
</evidence>
<keyword evidence="5 6" id="KW-0472">Membrane</keyword>
<organism evidence="7 8">
    <name type="scientific">Sporolactobacillus nakayamae</name>
    <dbReference type="NCBI Taxonomy" id="269670"/>
    <lineage>
        <taxon>Bacteria</taxon>
        <taxon>Bacillati</taxon>
        <taxon>Bacillota</taxon>
        <taxon>Bacilli</taxon>
        <taxon>Bacillales</taxon>
        <taxon>Sporolactobacillaceae</taxon>
        <taxon>Sporolactobacillus</taxon>
    </lineage>
</organism>
<evidence type="ECO:0000313" key="7">
    <source>
        <dbReference type="EMBL" id="SFG86887.1"/>
    </source>
</evidence>
<keyword evidence="2" id="KW-1003">Cell membrane</keyword>